<dbReference type="Proteomes" id="UP000001514">
    <property type="component" value="Unassembled WGS sequence"/>
</dbReference>
<dbReference type="FunFam" id="3.40.50.2000:FF:000060">
    <property type="entry name" value="Glycosyltransferase"/>
    <property type="match status" value="1"/>
</dbReference>
<dbReference type="OMA" id="IKQALWI"/>
<dbReference type="Gene3D" id="3.40.50.2000">
    <property type="entry name" value="Glycogen Phosphorylase B"/>
    <property type="match status" value="2"/>
</dbReference>
<dbReference type="GO" id="GO:0080044">
    <property type="term" value="F:quercetin 7-O-glucosyltransferase activity"/>
    <property type="evidence" value="ECO:0000318"/>
    <property type="project" value="GO_Central"/>
</dbReference>
<dbReference type="EMBL" id="GL377595">
    <property type="protein sequence ID" value="EFJ22515.1"/>
    <property type="molecule type" value="Genomic_DNA"/>
</dbReference>
<dbReference type="PANTHER" id="PTHR11926:SF774">
    <property type="entry name" value="UDP-GLYCOSYLTRANSFERASE 85A1-RELATED"/>
    <property type="match status" value="1"/>
</dbReference>
<reference evidence="4 5" key="1">
    <citation type="journal article" date="2011" name="Science">
        <title>The Selaginella genome identifies genetic changes associated with the evolution of vascular plants.</title>
        <authorList>
            <person name="Banks J.A."/>
            <person name="Nishiyama T."/>
            <person name="Hasebe M."/>
            <person name="Bowman J.L."/>
            <person name="Gribskov M."/>
            <person name="dePamphilis C."/>
            <person name="Albert V.A."/>
            <person name="Aono N."/>
            <person name="Aoyama T."/>
            <person name="Ambrose B.A."/>
            <person name="Ashton N.W."/>
            <person name="Axtell M.J."/>
            <person name="Barker E."/>
            <person name="Barker M.S."/>
            <person name="Bennetzen J.L."/>
            <person name="Bonawitz N.D."/>
            <person name="Chapple C."/>
            <person name="Cheng C."/>
            <person name="Correa L.G."/>
            <person name="Dacre M."/>
            <person name="DeBarry J."/>
            <person name="Dreyer I."/>
            <person name="Elias M."/>
            <person name="Engstrom E.M."/>
            <person name="Estelle M."/>
            <person name="Feng L."/>
            <person name="Finet C."/>
            <person name="Floyd S.K."/>
            <person name="Frommer W.B."/>
            <person name="Fujita T."/>
            <person name="Gramzow L."/>
            <person name="Gutensohn M."/>
            <person name="Harholt J."/>
            <person name="Hattori M."/>
            <person name="Heyl A."/>
            <person name="Hirai T."/>
            <person name="Hiwatashi Y."/>
            <person name="Ishikawa M."/>
            <person name="Iwata M."/>
            <person name="Karol K.G."/>
            <person name="Koehler B."/>
            <person name="Kolukisaoglu U."/>
            <person name="Kubo M."/>
            <person name="Kurata T."/>
            <person name="Lalonde S."/>
            <person name="Li K."/>
            <person name="Li Y."/>
            <person name="Litt A."/>
            <person name="Lyons E."/>
            <person name="Manning G."/>
            <person name="Maruyama T."/>
            <person name="Michael T.P."/>
            <person name="Mikami K."/>
            <person name="Miyazaki S."/>
            <person name="Morinaga S."/>
            <person name="Murata T."/>
            <person name="Mueller-Roeber B."/>
            <person name="Nelson D.R."/>
            <person name="Obara M."/>
            <person name="Oguri Y."/>
            <person name="Olmstead R.G."/>
            <person name="Onodera N."/>
            <person name="Petersen B.L."/>
            <person name="Pils B."/>
            <person name="Prigge M."/>
            <person name="Rensing S.A."/>
            <person name="Riano-Pachon D.M."/>
            <person name="Roberts A.W."/>
            <person name="Sato Y."/>
            <person name="Scheller H.V."/>
            <person name="Schulz B."/>
            <person name="Schulz C."/>
            <person name="Shakirov E.V."/>
            <person name="Shibagaki N."/>
            <person name="Shinohara N."/>
            <person name="Shippen D.E."/>
            <person name="Soerensen I."/>
            <person name="Sotooka R."/>
            <person name="Sugimoto N."/>
            <person name="Sugita M."/>
            <person name="Sumikawa N."/>
            <person name="Tanurdzic M."/>
            <person name="Theissen G."/>
            <person name="Ulvskov P."/>
            <person name="Wakazuki S."/>
            <person name="Weng J.K."/>
            <person name="Willats W.W."/>
            <person name="Wipf D."/>
            <person name="Wolf P.G."/>
            <person name="Yang L."/>
            <person name="Zimmer A.D."/>
            <person name="Zhu Q."/>
            <person name="Mitros T."/>
            <person name="Hellsten U."/>
            <person name="Loque D."/>
            <person name="Otillar R."/>
            <person name="Salamov A."/>
            <person name="Schmutz J."/>
            <person name="Shapiro H."/>
            <person name="Lindquist E."/>
            <person name="Lucas S."/>
            <person name="Rokhsar D."/>
            <person name="Grigoriev I.V."/>
        </authorList>
    </citation>
    <scope>NUCLEOTIDE SEQUENCE [LARGE SCALE GENOMIC DNA]</scope>
</reference>
<accession>D8RYY6</accession>
<dbReference type="HOGENOM" id="CLU_001724_0_1_1"/>
<organism evidence="5">
    <name type="scientific">Selaginella moellendorffii</name>
    <name type="common">Spikemoss</name>
    <dbReference type="NCBI Taxonomy" id="88036"/>
    <lineage>
        <taxon>Eukaryota</taxon>
        <taxon>Viridiplantae</taxon>
        <taxon>Streptophyta</taxon>
        <taxon>Embryophyta</taxon>
        <taxon>Tracheophyta</taxon>
        <taxon>Lycopodiopsida</taxon>
        <taxon>Selaginellales</taxon>
        <taxon>Selaginellaceae</taxon>
        <taxon>Selaginella</taxon>
    </lineage>
</organism>
<dbReference type="PROSITE" id="PS00375">
    <property type="entry name" value="UDPGT"/>
    <property type="match status" value="1"/>
</dbReference>
<evidence type="ECO:0000313" key="4">
    <source>
        <dbReference type="EMBL" id="EFJ22515.1"/>
    </source>
</evidence>
<dbReference type="PANTHER" id="PTHR11926">
    <property type="entry name" value="GLUCOSYL/GLUCURONOSYL TRANSFERASES"/>
    <property type="match status" value="1"/>
</dbReference>
<dbReference type="Pfam" id="PF00201">
    <property type="entry name" value="UDPGT"/>
    <property type="match status" value="1"/>
</dbReference>
<dbReference type="GO" id="GO:0080043">
    <property type="term" value="F:quercetin 3-O-glucosyltransferase activity"/>
    <property type="evidence" value="ECO:0000318"/>
    <property type="project" value="GO_Central"/>
</dbReference>
<comment type="similarity">
    <text evidence="1 3">Belongs to the UDP-glycosyltransferase family.</text>
</comment>
<dbReference type="CDD" id="cd03784">
    <property type="entry name" value="GT1_Gtf-like"/>
    <property type="match status" value="1"/>
</dbReference>
<dbReference type="InterPro" id="IPR035595">
    <property type="entry name" value="UDP_glycos_trans_CS"/>
</dbReference>
<evidence type="ECO:0000256" key="3">
    <source>
        <dbReference type="RuleBase" id="RU003718"/>
    </source>
</evidence>
<dbReference type="SUPFAM" id="SSF53756">
    <property type="entry name" value="UDP-Glycosyltransferase/glycogen phosphorylase"/>
    <property type="match status" value="1"/>
</dbReference>
<keyword evidence="2 3" id="KW-0808">Transferase</keyword>
<dbReference type="InterPro" id="IPR002213">
    <property type="entry name" value="UDP_glucos_trans"/>
</dbReference>
<sequence>MLHFVKPALEALEPPAQVLISSAFMGWSQDLADSLGIPRVALWPSNAANEVIATYLPRLIAERYVLPAQVGDCKDDEKLITFIPGLPPLRPTQLPVCYQNDSIDARMQAVAIARLPQAVCVLVNTIEELEIEVVRARQQTLRSYLPVGPLIRQKPIVNHRYKREAAACMEWLEKQAPHSVLYIAFGSVFGLAVEEVAKIADAVEETSQPVLWAMRRNFATNAPGGFFEELAARITGGGRGLLVEWAPQQLILPHSSVGAFLTHCGWNSTLEALAAGVPTLCWPVAAEQNWNAMVLTEEWKIGVNVSGGEIAGAIRAVMSDEIGSGMRARARSLRESIGDGGSSARNLHSFALALKAERENEEP</sequence>
<evidence type="ECO:0000256" key="1">
    <source>
        <dbReference type="ARBA" id="ARBA00009995"/>
    </source>
</evidence>
<keyword evidence="5" id="KW-1185">Reference proteome</keyword>
<evidence type="ECO:0000256" key="2">
    <source>
        <dbReference type="ARBA" id="ARBA00022679"/>
    </source>
</evidence>
<name>D8RYY6_SELML</name>
<evidence type="ECO:0000313" key="5">
    <source>
        <dbReference type="Proteomes" id="UP000001514"/>
    </source>
</evidence>
<dbReference type="Gramene" id="EFJ22515">
    <property type="protein sequence ID" value="EFJ22515"/>
    <property type="gene ID" value="SELMODRAFT_105043"/>
</dbReference>
<dbReference type="InParanoid" id="D8RYY6"/>
<gene>
    <name evidence="4" type="ORF">SELMODRAFT_105043</name>
</gene>
<proteinExistence type="inferred from homology"/>
<dbReference type="eggNOG" id="KOG1192">
    <property type="taxonomic scope" value="Eukaryota"/>
</dbReference>
<protein>
    <submittedName>
        <fullName evidence="4">Uncharacterized protein</fullName>
    </submittedName>
</protein>
<dbReference type="KEGG" id="smo:SELMODRAFT_105043"/>
<dbReference type="AlphaFoldDB" id="D8RYY6"/>
<keyword evidence="3" id="KW-0328">Glycosyltransferase</keyword>
<dbReference type="GO" id="GO:0005737">
    <property type="term" value="C:cytoplasm"/>
    <property type="evidence" value="ECO:0000318"/>
    <property type="project" value="GO_Central"/>
</dbReference>